<protein>
    <submittedName>
        <fullName evidence="1">Phage head-tail joining protein</fullName>
    </submittedName>
</protein>
<gene>
    <name evidence="1" type="ORF">CLVI_00510</name>
</gene>
<dbReference type="InterPro" id="IPR008767">
    <property type="entry name" value="Phage_SPP1_head-tail_adaptor"/>
</dbReference>
<comment type="caution">
    <text evidence="1">The sequence shown here is derived from an EMBL/GenBank/DDBJ whole genome shotgun (WGS) entry which is preliminary data.</text>
</comment>
<organism evidence="1 2">
    <name type="scientific">Clostridium vincentii</name>
    <dbReference type="NCBI Taxonomy" id="52704"/>
    <lineage>
        <taxon>Bacteria</taxon>
        <taxon>Bacillati</taxon>
        <taxon>Bacillota</taxon>
        <taxon>Clostridia</taxon>
        <taxon>Eubacteriales</taxon>
        <taxon>Clostridiaceae</taxon>
        <taxon>Clostridium</taxon>
    </lineage>
</organism>
<dbReference type="Pfam" id="PF05521">
    <property type="entry name" value="Phage_HCP"/>
    <property type="match status" value="1"/>
</dbReference>
<dbReference type="Gene3D" id="2.40.10.270">
    <property type="entry name" value="Bacteriophage SPP1 head-tail adaptor protein"/>
    <property type="match status" value="1"/>
</dbReference>
<name>A0A2T0BKV0_9CLOT</name>
<reference evidence="1 2" key="1">
    <citation type="submission" date="2018-03" db="EMBL/GenBank/DDBJ databases">
        <title>Genome sequence of Clostridium vincentii DSM 10228.</title>
        <authorList>
            <person name="Poehlein A."/>
            <person name="Daniel R."/>
        </authorList>
    </citation>
    <scope>NUCLEOTIDE SEQUENCE [LARGE SCALE GENOMIC DNA]</scope>
    <source>
        <strain evidence="1 2">DSM 10228</strain>
    </source>
</reference>
<dbReference type="EMBL" id="PVXQ01000001">
    <property type="protein sequence ID" value="PRR84528.1"/>
    <property type="molecule type" value="Genomic_DNA"/>
</dbReference>
<proteinExistence type="predicted"/>
<evidence type="ECO:0000313" key="1">
    <source>
        <dbReference type="EMBL" id="PRR84528.1"/>
    </source>
</evidence>
<dbReference type="AlphaFoldDB" id="A0A2T0BKV0"/>
<dbReference type="OrthoDB" id="9808209at2"/>
<dbReference type="InterPro" id="IPR038666">
    <property type="entry name" value="SSP1_head-tail_sf"/>
</dbReference>
<evidence type="ECO:0000313" key="2">
    <source>
        <dbReference type="Proteomes" id="UP000239471"/>
    </source>
</evidence>
<keyword evidence="2" id="KW-1185">Reference proteome</keyword>
<dbReference type="Proteomes" id="UP000239471">
    <property type="component" value="Unassembled WGS sequence"/>
</dbReference>
<sequence length="108" mass="12591">MEIGDLRHRIIIQKFTTVVNKNGFELEAWQDYKTVWASVSNLSGREYYQAAAIQAEKTVKFLIRHIDDMDTSMRIIFKDKPYNITSIDNRDYANKYLEIKALEVDIGG</sequence>
<accession>A0A2T0BKV0</accession>
<dbReference type="RefSeq" id="WP_106058111.1">
    <property type="nucleotide sequence ID" value="NZ_PVXQ01000001.1"/>
</dbReference>
<dbReference type="NCBIfam" id="TIGR01563">
    <property type="entry name" value="gp16_SPP1"/>
    <property type="match status" value="1"/>
</dbReference>